<feature type="non-terminal residue" evidence="3">
    <location>
        <position position="465"/>
    </location>
</feature>
<feature type="compositionally biased region" description="Low complexity" evidence="2">
    <location>
        <begin position="395"/>
        <end position="406"/>
    </location>
</feature>
<protein>
    <submittedName>
        <fullName evidence="3">Tetratricopeptide repeat protein 14</fullName>
    </submittedName>
</protein>
<dbReference type="InterPro" id="IPR019734">
    <property type="entry name" value="TPR_rpt"/>
</dbReference>
<feature type="region of interest" description="Disordered" evidence="2">
    <location>
        <begin position="389"/>
        <end position="465"/>
    </location>
</feature>
<gene>
    <name evidence="3" type="ORF">X975_16508</name>
</gene>
<dbReference type="PROSITE" id="PS50005">
    <property type="entry name" value="TPR"/>
    <property type="match status" value="2"/>
</dbReference>
<feature type="compositionally biased region" description="Basic residues" evidence="2">
    <location>
        <begin position="423"/>
        <end position="452"/>
    </location>
</feature>
<dbReference type="Proteomes" id="UP000054359">
    <property type="component" value="Unassembled WGS sequence"/>
</dbReference>
<dbReference type="OMA" id="ANAENCY"/>
<sequence length="465" mass="54104">MFIFYLMDQDLWLKALSYHGPLLLQTVLSETGVTGETEEENAKIRFFEFIKNKLGFLFKCRSQSRLPYKKSSISVMPVEIFQNCTPEQRLNLFYKSLDRGDILSLRVINDKLPDNYKLLVLAKQEGCMKLDDLSLTMYLPKLQPEMDLAGGELKSEDLIRAAVCSCSIDERKLYVTLDSNVIEDDKEPVQLGKISEDELPPYIGEVKTAGTYVDYLHSVSEFHNPNWTASVIATLNLDRYRLYSMHLEWDEKSYRKEEYSFELKRKQDALTSIKQHAKAQEHYSRGNFKDAFFYLNKALSLNSQNVEALVSRGILYSNTNNLRKAFLDMEAALQLDHSHQTARKQMSVLLVAAAKKHQEQSDIKKAEEALKEAVKLDPENREARKDLKEIYRIYSPRPSSSSSGRSPMKKKRNKMKEHSRSHSKERRKYKWKKKMHHGKYRSRSRSKSRSPKPKTDKFPLDEMDP</sequence>
<feature type="repeat" description="TPR" evidence="1">
    <location>
        <begin position="347"/>
        <end position="380"/>
    </location>
</feature>
<dbReference type="InterPro" id="IPR011990">
    <property type="entry name" value="TPR-like_helical_dom_sf"/>
</dbReference>
<organism evidence="3 4">
    <name type="scientific">Stegodyphus mimosarum</name>
    <name type="common">African social velvet spider</name>
    <dbReference type="NCBI Taxonomy" id="407821"/>
    <lineage>
        <taxon>Eukaryota</taxon>
        <taxon>Metazoa</taxon>
        <taxon>Ecdysozoa</taxon>
        <taxon>Arthropoda</taxon>
        <taxon>Chelicerata</taxon>
        <taxon>Arachnida</taxon>
        <taxon>Araneae</taxon>
        <taxon>Araneomorphae</taxon>
        <taxon>Entelegynae</taxon>
        <taxon>Eresoidea</taxon>
        <taxon>Eresidae</taxon>
        <taxon>Stegodyphus</taxon>
    </lineage>
</organism>
<evidence type="ECO:0000256" key="2">
    <source>
        <dbReference type="SAM" id="MobiDB-lite"/>
    </source>
</evidence>
<dbReference type="OrthoDB" id="6437406at2759"/>
<dbReference type="Gene3D" id="1.25.40.10">
    <property type="entry name" value="Tetratricopeptide repeat domain"/>
    <property type="match status" value="1"/>
</dbReference>
<dbReference type="InterPro" id="IPR039190">
    <property type="entry name" value="TTC14"/>
</dbReference>
<proteinExistence type="predicted"/>
<dbReference type="AlphaFoldDB" id="A0A087URH2"/>
<keyword evidence="1" id="KW-0802">TPR repeat</keyword>
<accession>A0A087URH2</accession>
<evidence type="ECO:0000256" key="1">
    <source>
        <dbReference type="PROSITE-ProRule" id="PRU00339"/>
    </source>
</evidence>
<dbReference type="SUPFAM" id="SSF48452">
    <property type="entry name" value="TPR-like"/>
    <property type="match status" value="1"/>
</dbReference>
<dbReference type="Pfam" id="PF13181">
    <property type="entry name" value="TPR_8"/>
    <property type="match status" value="1"/>
</dbReference>
<feature type="compositionally biased region" description="Basic and acidic residues" evidence="2">
    <location>
        <begin position="453"/>
        <end position="465"/>
    </location>
</feature>
<keyword evidence="4" id="KW-1185">Reference proteome</keyword>
<dbReference type="EMBL" id="KK121203">
    <property type="protein sequence ID" value="KFM79961.1"/>
    <property type="molecule type" value="Genomic_DNA"/>
</dbReference>
<name>A0A087URH2_STEMI</name>
<dbReference type="PANTHER" id="PTHR23184:SF9">
    <property type="entry name" value="TETRATRICOPEPTIDE REPEAT PROTEIN 14"/>
    <property type="match status" value="1"/>
</dbReference>
<reference evidence="3 4" key="1">
    <citation type="submission" date="2013-11" db="EMBL/GenBank/DDBJ databases">
        <title>Genome sequencing of Stegodyphus mimosarum.</title>
        <authorList>
            <person name="Bechsgaard J."/>
        </authorList>
    </citation>
    <scope>NUCLEOTIDE SEQUENCE [LARGE SCALE GENOMIC DNA]</scope>
</reference>
<evidence type="ECO:0000313" key="4">
    <source>
        <dbReference type="Proteomes" id="UP000054359"/>
    </source>
</evidence>
<dbReference type="PANTHER" id="PTHR23184">
    <property type="entry name" value="TETRATRICOPEPTIDE REPEAT PROTEIN 14"/>
    <property type="match status" value="1"/>
</dbReference>
<feature type="repeat" description="TPR" evidence="1">
    <location>
        <begin position="306"/>
        <end position="339"/>
    </location>
</feature>
<dbReference type="STRING" id="407821.A0A087URH2"/>
<dbReference type="SMART" id="SM00028">
    <property type="entry name" value="TPR"/>
    <property type="match status" value="3"/>
</dbReference>
<evidence type="ECO:0000313" key="3">
    <source>
        <dbReference type="EMBL" id="KFM79961.1"/>
    </source>
</evidence>